<organism evidence="3 4">
    <name type="scientific">Cellulomonas carbonis T26</name>
    <dbReference type="NCBI Taxonomy" id="947969"/>
    <lineage>
        <taxon>Bacteria</taxon>
        <taxon>Bacillati</taxon>
        <taxon>Actinomycetota</taxon>
        <taxon>Actinomycetes</taxon>
        <taxon>Micrococcales</taxon>
        <taxon>Cellulomonadaceae</taxon>
        <taxon>Cellulomonas</taxon>
    </lineage>
</organism>
<feature type="region of interest" description="Disordered" evidence="1">
    <location>
        <begin position="124"/>
        <end position="148"/>
    </location>
</feature>
<dbReference type="Gene3D" id="3.30.750.140">
    <property type="match status" value="1"/>
</dbReference>
<reference evidence="3 4" key="2">
    <citation type="journal article" date="2015" name="Stand. Genomic Sci.">
        <title>Draft genome sequence of Cellulomonas carbonis T26(T) and comparative analysis of six Cellulomonas genomes.</title>
        <authorList>
            <person name="Zhuang W."/>
            <person name="Zhang S."/>
            <person name="Xia X."/>
            <person name="Wang G."/>
        </authorList>
    </citation>
    <scope>NUCLEOTIDE SEQUENCE [LARGE SCALE GENOMIC DNA]</scope>
    <source>
        <strain evidence="3 4">T26</strain>
    </source>
</reference>
<evidence type="ECO:0000313" key="3">
    <source>
        <dbReference type="EMBL" id="KGM08308.1"/>
    </source>
</evidence>
<comment type="caution">
    <text evidence="3">The sequence shown here is derived from an EMBL/GenBank/DDBJ whole genome shotgun (WGS) entry which is preliminary data.</text>
</comment>
<sequence>PTPAPPAPTAPSVPGVVVGVAPAEASSSVAVPAAPTPAGAVATPETLTQHLTVRLGALRAAPLGEHVLTMRVDPESFGPVRVVAHIGVDGVRIELHGATDAAREALRSSLSDLRRDLAATGLSADLELGSGGSGAADRRGAEPGDRDA</sequence>
<accession>A0A0A0BII1</accession>
<feature type="non-terminal residue" evidence="3">
    <location>
        <position position="148"/>
    </location>
</feature>
<feature type="non-terminal residue" evidence="3">
    <location>
        <position position="1"/>
    </location>
</feature>
<evidence type="ECO:0000313" key="4">
    <source>
        <dbReference type="Proteomes" id="UP000029839"/>
    </source>
</evidence>
<dbReference type="OrthoDB" id="5149615at2"/>
<dbReference type="AlphaFoldDB" id="A0A0A0BII1"/>
<feature type="domain" description="Flagellar hook-length control protein-like C-terminal" evidence="2">
    <location>
        <begin position="64"/>
        <end position="131"/>
    </location>
</feature>
<gene>
    <name evidence="3" type="ORF">N868_05645</name>
</gene>
<proteinExistence type="predicted"/>
<dbReference type="EMBL" id="AXCY01000357">
    <property type="protein sequence ID" value="KGM08308.1"/>
    <property type="molecule type" value="Genomic_DNA"/>
</dbReference>
<evidence type="ECO:0000256" key="1">
    <source>
        <dbReference type="SAM" id="MobiDB-lite"/>
    </source>
</evidence>
<dbReference type="InterPro" id="IPR021136">
    <property type="entry name" value="Flagellar_hook_control-like_C"/>
</dbReference>
<name>A0A0A0BII1_9CELL</name>
<protein>
    <recommendedName>
        <fullName evidence="2">Flagellar hook-length control protein-like C-terminal domain-containing protein</fullName>
    </recommendedName>
</protein>
<reference evidence="3 4" key="1">
    <citation type="submission" date="2013-08" db="EMBL/GenBank/DDBJ databases">
        <title>Genome sequencing of Cellulomonas carbonis T26.</title>
        <authorList>
            <person name="Chen F."/>
            <person name="Li Y."/>
            <person name="Wang G."/>
        </authorList>
    </citation>
    <scope>NUCLEOTIDE SEQUENCE [LARGE SCALE GENOMIC DNA]</scope>
    <source>
        <strain evidence="3 4">T26</strain>
    </source>
</reference>
<dbReference type="CDD" id="cd17470">
    <property type="entry name" value="T3SS_Flik_C"/>
    <property type="match status" value="1"/>
</dbReference>
<dbReference type="Proteomes" id="UP000029839">
    <property type="component" value="Unassembled WGS sequence"/>
</dbReference>
<dbReference type="Pfam" id="PF02120">
    <property type="entry name" value="Flg_hook"/>
    <property type="match status" value="1"/>
</dbReference>
<keyword evidence="4" id="KW-1185">Reference proteome</keyword>
<feature type="compositionally biased region" description="Basic and acidic residues" evidence="1">
    <location>
        <begin position="136"/>
        <end position="148"/>
    </location>
</feature>
<dbReference type="InterPro" id="IPR038610">
    <property type="entry name" value="FliK-like_C_sf"/>
</dbReference>
<evidence type="ECO:0000259" key="2">
    <source>
        <dbReference type="Pfam" id="PF02120"/>
    </source>
</evidence>